<evidence type="ECO:0000313" key="3">
    <source>
        <dbReference type="Proteomes" id="UP000826195"/>
    </source>
</evidence>
<proteinExistence type="predicted"/>
<gene>
    <name evidence="2" type="ORF">KQX54_005102</name>
</gene>
<keyword evidence="1" id="KW-0175">Coiled coil</keyword>
<accession>A0AAV7HZ73</accession>
<dbReference type="Proteomes" id="UP000826195">
    <property type="component" value="Unassembled WGS sequence"/>
</dbReference>
<reference evidence="2 3" key="1">
    <citation type="journal article" date="2021" name="J. Hered.">
        <title>A chromosome-level genome assembly of the parasitoid wasp, Cotesia glomerata (Hymenoptera: Braconidae).</title>
        <authorList>
            <person name="Pinto B.J."/>
            <person name="Weis J.J."/>
            <person name="Gamble T."/>
            <person name="Ode P.J."/>
            <person name="Paul R."/>
            <person name="Zaspel J.M."/>
        </authorList>
    </citation>
    <scope>NUCLEOTIDE SEQUENCE [LARGE SCALE GENOMIC DNA]</scope>
    <source>
        <strain evidence="2">CgM1</strain>
    </source>
</reference>
<evidence type="ECO:0000256" key="1">
    <source>
        <dbReference type="SAM" id="Coils"/>
    </source>
</evidence>
<keyword evidence="3" id="KW-1185">Reference proteome</keyword>
<organism evidence="2 3">
    <name type="scientific">Cotesia glomerata</name>
    <name type="common">Lepidopteran parasitic wasp</name>
    <name type="synonym">Apanteles glomeratus</name>
    <dbReference type="NCBI Taxonomy" id="32391"/>
    <lineage>
        <taxon>Eukaryota</taxon>
        <taxon>Metazoa</taxon>
        <taxon>Ecdysozoa</taxon>
        <taxon>Arthropoda</taxon>
        <taxon>Hexapoda</taxon>
        <taxon>Insecta</taxon>
        <taxon>Pterygota</taxon>
        <taxon>Neoptera</taxon>
        <taxon>Endopterygota</taxon>
        <taxon>Hymenoptera</taxon>
        <taxon>Apocrita</taxon>
        <taxon>Ichneumonoidea</taxon>
        <taxon>Braconidae</taxon>
        <taxon>Microgastrinae</taxon>
        <taxon>Cotesia</taxon>
    </lineage>
</organism>
<evidence type="ECO:0000313" key="2">
    <source>
        <dbReference type="EMBL" id="KAH0539486.1"/>
    </source>
</evidence>
<protein>
    <submittedName>
        <fullName evidence="2">Uncharacterized protein</fullName>
    </submittedName>
</protein>
<comment type="caution">
    <text evidence="2">The sequence shown here is derived from an EMBL/GenBank/DDBJ whole genome shotgun (WGS) entry which is preliminary data.</text>
</comment>
<name>A0AAV7HZ73_COTGL</name>
<sequence length="132" mass="15564">MDVLHGYRDSEKHRQTRYTQIYDERREETQKEEELERMQREEDNCQTNGRLLHPIVSRCAGVKDREERKGDRDRVEALKVEAVRFYRSSSSGNGDGRRERWAFKTAARYGRAQEERGEGRGNVAVATCELRN</sequence>
<dbReference type="AlphaFoldDB" id="A0AAV7HZ73"/>
<feature type="coiled-coil region" evidence="1">
    <location>
        <begin position="21"/>
        <end position="48"/>
    </location>
</feature>
<dbReference type="EMBL" id="JAHXZJ010002609">
    <property type="protein sequence ID" value="KAH0539486.1"/>
    <property type="molecule type" value="Genomic_DNA"/>
</dbReference>